<feature type="compositionally biased region" description="Polar residues" evidence="1">
    <location>
        <begin position="9"/>
        <end position="20"/>
    </location>
</feature>
<dbReference type="Proteomes" id="UP000244722">
    <property type="component" value="Unassembled WGS sequence"/>
</dbReference>
<feature type="region of interest" description="Disordered" evidence="1">
    <location>
        <begin position="1"/>
        <end position="69"/>
    </location>
</feature>
<accession>A0A2T6ZB42</accession>
<evidence type="ECO:0000313" key="2">
    <source>
        <dbReference type="EMBL" id="PUU72689.1"/>
    </source>
</evidence>
<dbReference type="EMBL" id="NESQ01000482">
    <property type="protein sequence ID" value="PUU72689.1"/>
    <property type="molecule type" value="Genomic_DNA"/>
</dbReference>
<reference evidence="2 3" key="1">
    <citation type="submission" date="2017-04" db="EMBL/GenBank/DDBJ databases">
        <title>Draft genome sequence of Tuber borchii Vittad., a whitish edible truffle.</title>
        <authorList>
            <consortium name="DOE Joint Genome Institute"/>
            <person name="Murat C."/>
            <person name="Kuo A."/>
            <person name="Barry K.W."/>
            <person name="Clum A."/>
            <person name="Dockter R.B."/>
            <person name="Fauchery L."/>
            <person name="Iotti M."/>
            <person name="Kohler A."/>
            <person name="Labutti K."/>
            <person name="Lindquist E.A."/>
            <person name="Lipzen A."/>
            <person name="Ohm R.A."/>
            <person name="Wang M."/>
            <person name="Grigoriev I.V."/>
            <person name="Zambonelli A."/>
            <person name="Martin F.M."/>
        </authorList>
    </citation>
    <scope>NUCLEOTIDE SEQUENCE [LARGE SCALE GENOMIC DNA]</scope>
    <source>
        <strain evidence="2 3">Tbo3840</strain>
    </source>
</reference>
<gene>
    <name evidence="2" type="ORF">B9Z19DRAFT_1136949</name>
</gene>
<comment type="caution">
    <text evidence="2">The sequence shown here is derived from an EMBL/GenBank/DDBJ whole genome shotgun (WGS) entry which is preliminary data.</text>
</comment>
<organism evidence="2 3">
    <name type="scientific">Tuber borchii</name>
    <name type="common">White truffle</name>
    <dbReference type="NCBI Taxonomy" id="42251"/>
    <lineage>
        <taxon>Eukaryota</taxon>
        <taxon>Fungi</taxon>
        <taxon>Dikarya</taxon>
        <taxon>Ascomycota</taxon>
        <taxon>Pezizomycotina</taxon>
        <taxon>Pezizomycetes</taxon>
        <taxon>Pezizales</taxon>
        <taxon>Tuberaceae</taxon>
        <taxon>Tuber</taxon>
    </lineage>
</organism>
<name>A0A2T6ZB42_TUBBO</name>
<dbReference type="AlphaFoldDB" id="A0A2T6ZB42"/>
<sequence>MSSPRIDHTQNLSLHVTPQIPSSPPNPTTPNNCDREELSSTEPDTPEESLSEIPLLDRQPSPIPTPQQWKRRRANEAANTLLNLLNDTPLPQSIEKAYDYVGKDSGVVVEDFTRESVEGGGSEGTGAQSAALLQCFDADTKEQFLEGVRTVAPRLYIGSFHNVQLVADRHYATDEEEYISPYRVDSWIVPSEMIYALCL</sequence>
<evidence type="ECO:0000313" key="3">
    <source>
        <dbReference type="Proteomes" id="UP000244722"/>
    </source>
</evidence>
<protein>
    <submittedName>
        <fullName evidence="2">Uncharacterized protein</fullName>
    </submittedName>
</protein>
<dbReference type="OrthoDB" id="5497736at2759"/>
<evidence type="ECO:0000256" key="1">
    <source>
        <dbReference type="SAM" id="MobiDB-lite"/>
    </source>
</evidence>
<proteinExistence type="predicted"/>
<keyword evidence="3" id="KW-1185">Reference proteome</keyword>